<dbReference type="PANTHER" id="PTHR10589">
    <property type="entry name" value="UBIQUITIN CARBOXYL-TERMINAL HYDROLASE"/>
    <property type="match status" value="1"/>
</dbReference>
<protein>
    <recommendedName>
        <fullName evidence="3 8">ubiquitinyl hydrolase 1</fullName>
        <ecNumber evidence="3 8">3.4.19.12</ecNumber>
    </recommendedName>
</protein>
<organism evidence="10 11">
    <name type="scientific">Serendipita indica (strain DSM 11827)</name>
    <name type="common">Root endophyte fungus</name>
    <name type="synonym">Piriformospora indica</name>
    <dbReference type="NCBI Taxonomy" id="1109443"/>
    <lineage>
        <taxon>Eukaryota</taxon>
        <taxon>Fungi</taxon>
        <taxon>Dikarya</taxon>
        <taxon>Basidiomycota</taxon>
        <taxon>Agaricomycotina</taxon>
        <taxon>Agaricomycetes</taxon>
        <taxon>Sebacinales</taxon>
        <taxon>Serendipitaceae</taxon>
        <taxon>Serendipita</taxon>
    </lineage>
</organism>
<dbReference type="STRING" id="1109443.G4TQT9"/>
<accession>G4TQT9</accession>
<dbReference type="InterPro" id="IPR001578">
    <property type="entry name" value="Peptidase_C12_UCH"/>
</dbReference>
<dbReference type="GO" id="GO:0000502">
    <property type="term" value="C:proteasome complex"/>
    <property type="evidence" value="ECO:0007669"/>
    <property type="project" value="UniProtKB-KW"/>
</dbReference>
<dbReference type="Gene3D" id="1.20.58.860">
    <property type="match status" value="1"/>
</dbReference>
<dbReference type="eggNOG" id="KOG2778">
    <property type="taxonomic scope" value="Eukaryota"/>
</dbReference>
<dbReference type="OrthoDB" id="1924260at2759"/>
<name>G4TQT9_SERID</name>
<dbReference type="OMA" id="XAKEKQN"/>
<evidence type="ECO:0000313" key="10">
    <source>
        <dbReference type="EMBL" id="CCA73682.1"/>
    </source>
</evidence>
<dbReference type="AlphaFoldDB" id="G4TQT9"/>
<evidence type="ECO:0000256" key="1">
    <source>
        <dbReference type="ARBA" id="ARBA00000707"/>
    </source>
</evidence>
<dbReference type="GO" id="GO:0004843">
    <property type="term" value="F:cysteine-type deubiquitinase activity"/>
    <property type="evidence" value="ECO:0007669"/>
    <property type="project" value="UniProtKB-UniRule"/>
</dbReference>
<keyword evidence="6 8" id="KW-0378">Hydrolase</keyword>
<dbReference type="EMBL" id="CAFZ01000244">
    <property type="protein sequence ID" value="CCA73682.1"/>
    <property type="molecule type" value="Genomic_DNA"/>
</dbReference>
<dbReference type="InParanoid" id="G4TQT9"/>
<evidence type="ECO:0000256" key="6">
    <source>
        <dbReference type="ARBA" id="ARBA00022801"/>
    </source>
</evidence>
<evidence type="ECO:0000256" key="3">
    <source>
        <dbReference type="ARBA" id="ARBA00012759"/>
    </source>
</evidence>
<feature type="active site" description="Proton donor" evidence="8">
    <location>
        <position position="151"/>
    </location>
</feature>
<feature type="site" description="Important for enzyme activity" evidence="8">
    <location>
        <position position="166"/>
    </location>
</feature>
<keyword evidence="11" id="KW-1185">Reference proteome</keyword>
<gene>
    <name evidence="10" type="ORF">PIIN_07635</name>
</gene>
<feature type="site" description="Transition state stabilizer" evidence="8">
    <location>
        <position position="69"/>
    </location>
</feature>
<evidence type="ECO:0000256" key="8">
    <source>
        <dbReference type="PROSITE-ProRule" id="PRU01393"/>
    </source>
</evidence>
<evidence type="ECO:0000256" key="4">
    <source>
        <dbReference type="ARBA" id="ARBA00022670"/>
    </source>
</evidence>
<dbReference type="GO" id="GO:0006511">
    <property type="term" value="P:ubiquitin-dependent protein catabolic process"/>
    <property type="evidence" value="ECO:0007669"/>
    <property type="project" value="UniProtKB-UniRule"/>
</dbReference>
<dbReference type="FunCoup" id="G4TQT9">
    <property type="interactions" value="722"/>
</dbReference>
<evidence type="ECO:0000256" key="2">
    <source>
        <dbReference type="ARBA" id="ARBA00009326"/>
    </source>
</evidence>
<keyword evidence="7 8" id="KW-0788">Thiol protease</keyword>
<comment type="caution">
    <text evidence="10">The sequence shown here is derived from an EMBL/GenBank/DDBJ whole genome shotgun (WGS) entry which is preliminary data.</text>
</comment>
<dbReference type="InterPro" id="IPR036959">
    <property type="entry name" value="Peptidase_C12_UCH_sf"/>
</dbReference>
<dbReference type="GO" id="GO:0016579">
    <property type="term" value="P:protein deubiquitination"/>
    <property type="evidence" value="ECO:0007669"/>
    <property type="project" value="TreeGrafter"/>
</dbReference>
<evidence type="ECO:0000313" key="11">
    <source>
        <dbReference type="Proteomes" id="UP000007148"/>
    </source>
</evidence>
<reference evidence="10 11" key="1">
    <citation type="journal article" date="2011" name="PLoS Pathog.">
        <title>Endophytic Life Strategies Decoded by Genome and Transcriptome Analyses of the Mutualistic Root Symbiont Piriformospora indica.</title>
        <authorList>
            <person name="Zuccaro A."/>
            <person name="Lahrmann U."/>
            <person name="Guldener U."/>
            <person name="Langen G."/>
            <person name="Pfiffi S."/>
            <person name="Biedenkopf D."/>
            <person name="Wong P."/>
            <person name="Samans B."/>
            <person name="Grimm C."/>
            <person name="Basiewicz M."/>
            <person name="Murat C."/>
            <person name="Martin F."/>
            <person name="Kogel K.H."/>
        </authorList>
    </citation>
    <scope>NUCLEOTIDE SEQUENCE [LARGE SCALE GENOMIC DNA]</scope>
    <source>
        <strain evidence="10 11">DSM 11827</strain>
    </source>
</reference>
<dbReference type="Pfam" id="PF01088">
    <property type="entry name" value="Peptidase_C12"/>
    <property type="match status" value="1"/>
</dbReference>
<dbReference type="PANTHER" id="PTHR10589:SF16">
    <property type="entry name" value="UBIQUITIN CARBOXYL-TERMINAL HYDROLASE ISOZYME L5"/>
    <property type="match status" value="1"/>
</dbReference>
<dbReference type="InterPro" id="IPR038765">
    <property type="entry name" value="Papain-like_cys_pep_sf"/>
</dbReference>
<dbReference type="InterPro" id="IPR041507">
    <property type="entry name" value="UCH_C"/>
</dbReference>
<proteinExistence type="inferred from homology"/>
<feature type="active site" description="Nucleophile" evidence="8">
    <location>
        <position position="75"/>
    </location>
</feature>
<evidence type="ECO:0000259" key="9">
    <source>
        <dbReference type="PROSITE" id="PS52048"/>
    </source>
</evidence>
<comment type="similarity">
    <text evidence="2 8">Belongs to the peptidase C12 family.</text>
</comment>
<dbReference type="Gene3D" id="3.40.532.10">
    <property type="entry name" value="Peptidase C12, ubiquitin carboxyl-terminal hydrolase"/>
    <property type="match status" value="1"/>
</dbReference>
<dbReference type="Pfam" id="PF18031">
    <property type="entry name" value="UCH_C"/>
    <property type="match status" value="1"/>
</dbReference>
<evidence type="ECO:0000256" key="5">
    <source>
        <dbReference type="ARBA" id="ARBA00022786"/>
    </source>
</evidence>
<dbReference type="SUPFAM" id="SSF54001">
    <property type="entry name" value="Cysteine proteinases"/>
    <property type="match status" value="1"/>
</dbReference>
<feature type="domain" description="UCH catalytic" evidence="9">
    <location>
        <begin position="1"/>
        <end position="213"/>
    </location>
</feature>
<dbReference type="EC" id="3.4.19.12" evidence="3 8"/>
<keyword evidence="4 8" id="KW-0645">Protease</keyword>
<evidence type="ECO:0000256" key="7">
    <source>
        <dbReference type="ARBA" id="ARBA00022807"/>
    </source>
</evidence>
<dbReference type="GO" id="GO:0005737">
    <property type="term" value="C:cytoplasm"/>
    <property type="evidence" value="ECO:0007669"/>
    <property type="project" value="TreeGrafter"/>
</dbReference>
<sequence>MDELYSLDYGTIASDPLTSASPINALIFLFKWTAEREGDDPTESGARGPRTGGVYDPEFGEKGGFYAKQVVNNACATLAIVNALGNLPGLQVGQVLQDIFNFGVGMDSWTLGEVLTSSSDLRTIHNSLSPPSAISLDGLDLPKGEAEDAYHFVVYLPIGDTLYELDGLKRHAVNHGTFSENADWLERALAVIQRRIELYPPGSVEFNLQAIRPDPLPILTSSSLPPQLTQTDARELLFAEEAKRKRWEFENALRRHNHLGLAVGLLEALAKASLAAGVSPDGISLWDKTISDSKEKMKVRIAKRREMLAMAGKGGKEAMDLDDL</sequence>
<keyword evidence="10" id="KW-0647">Proteasome</keyword>
<keyword evidence="5 8" id="KW-0833">Ubl conjugation pathway</keyword>
<dbReference type="HOGENOM" id="CLU_018316_0_1_1"/>
<dbReference type="Proteomes" id="UP000007148">
    <property type="component" value="Unassembled WGS sequence"/>
</dbReference>
<dbReference type="PROSITE" id="PS52048">
    <property type="entry name" value="UCH_DOMAIN"/>
    <property type="match status" value="1"/>
</dbReference>
<comment type="catalytic activity">
    <reaction evidence="1 8">
        <text>Thiol-dependent hydrolysis of ester, thioester, amide, peptide and isopeptide bonds formed by the C-terminal Gly of ubiquitin (a 76-residue protein attached to proteins as an intracellular targeting signal).</text>
        <dbReference type="EC" id="3.4.19.12"/>
    </reaction>
</comment>